<proteinExistence type="predicted"/>
<accession>A0A1G6A7D6</accession>
<gene>
    <name evidence="1" type="ORF">SAMN05660653_00202</name>
</gene>
<dbReference type="EMBL" id="FMXO01000001">
    <property type="protein sequence ID" value="SDB04279.1"/>
    <property type="molecule type" value="Genomic_DNA"/>
</dbReference>
<evidence type="ECO:0000313" key="1">
    <source>
        <dbReference type="EMBL" id="SDB04279.1"/>
    </source>
</evidence>
<keyword evidence="2" id="KW-1185">Reference proteome</keyword>
<name>A0A1G6A7D6_9BACT</name>
<protein>
    <submittedName>
        <fullName evidence="1">Uncharacterized protein</fullName>
    </submittedName>
</protein>
<reference evidence="1 2" key="1">
    <citation type="submission" date="2016-10" db="EMBL/GenBank/DDBJ databases">
        <authorList>
            <person name="de Groot N.N."/>
        </authorList>
    </citation>
    <scope>NUCLEOTIDE SEQUENCE [LARGE SCALE GENOMIC DNA]</scope>
    <source>
        <strain evidence="1 2">ASO4-2</strain>
    </source>
</reference>
<organism evidence="1 2">
    <name type="scientific">Desulfonatronum thiosulfatophilum</name>
    <dbReference type="NCBI Taxonomy" id="617002"/>
    <lineage>
        <taxon>Bacteria</taxon>
        <taxon>Pseudomonadati</taxon>
        <taxon>Thermodesulfobacteriota</taxon>
        <taxon>Desulfovibrionia</taxon>
        <taxon>Desulfovibrionales</taxon>
        <taxon>Desulfonatronaceae</taxon>
        <taxon>Desulfonatronum</taxon>
    </lineage>
</organism>
<evidence type="ECO:0000313" key="2">
    <source>
        <dbReference type="Proteomes" id="UP000198771"/>
    </source>
</evidence>
<dbReference type="Proteomes" id="UP000198771">
    <property type="component" value="Unassembled WGS sequence"/>
</dbReference>
<dbReference type="OrthoDB" id="5459697at2"/>
<dbReference type="RefSeq" id="WP_092116312.1">
    <property type="nucleotide sequence ID" value="NZ_FMXO01000001.1"/>
</dbReference>
<dbReference type="STRING" id="617002.SAMN05660653_00202"/>
<sequence length="112" mass="13444">MFITWLKNKWSAYRENHEITRQTKPEALLDLSREVRALAEAVNRFWVNEPKHRDRLLKIEQEMKILEKIIERPNFRLVSTEKRIQLRENLIESREHLLEAVKEAPTASSLPQ</sequence>
<dbReference type="AlphaFoldDB" id="A0A1G6A7D6"/>